<proteinExistence type="predicted"/>
<evidence type="ECO:0000313" key="1">
    <source>
        <dbReference type="EMBL" id="KKM70897.1"/>
    </source>
</evidence>
<comment type="caution">
    <text evidence="1">The sequence shown here is derived from an EMBL/GenBank/DDBJ whole genome shotgun (WGS) entry which is preliminary data.</text>
</comment>
<protein>
    <submittedName>
        <fullName evidence="1">Uncharacterized protein</fullName>
    </submittedName>
</protein>
<organism evidence="1">
    <name type="scientific">marine sediment metagenome</name>
    <dbReference type="NCBI Taxonomy" id="412755"/>
    <lineage>
        <taxon>unclassified sequences</taxon>
        <taxon>metagenomes</taxon>
        <taxon>ecological metagenomes</taxon>
    </lineage>
</organism>
<dbReference type="AlphaFoldDB" id="A0A0F9MP04"/>
<accession>A0A0F9MP04</accession>
<gene>
    <name evidence="1" type="ORF">LCGC14_1436140</name>
</gene>
<dbReference type="EMBL" id="LAZR01009732">
    <property type="protein sequence ID" value="KKM70897.1"/>
    <property type="molecule type" value="Genomic_DNA"/>
</dbReference>
<name>A0A0F9MP04_9ZZZZ</name>
<reference evidence="1" key="1">
    <citation type="journal article" date="2015" name="Nature">
        <title>Complex archaea that bridge the gap between prokaryotes and eukaryotes.</title>
        <authorList>
            <person name="Spang A."/>
            <person name="Saw J.H."/>
            <person name="Jorgensen S.L."/>
            <person name="Zaremba-Niedzwiedzka K."/>
            <person name="Martijn J."/>
            <person name="Lind A.E."/>
            <person name="van Eijk R."/>
            <person name="Schleper C."/>
            <person name="Guy L."/>
            <person name="Ettema T.J."/>
        </authorList>
    </citation>
    <scope>NUCLEOTIDE SEQUENCE</scope>
</reference>
<sequence>MTVEGAKRFVTVEVATEQCAYRFQERLDSPLKEGEWIRFEGKARVQVVSEKNEPEELERIMYYHQPYDGSDVRDWIYFDLRDVECGRIGPLDVISSLQSAMQRSKVHVDDWFSNCSVQELLNTYGALVEAHEAIKRELEKQSLSEADDVPVVAPDIDI</sequence>